<sequence length="349" mass="39138">MTMPTTVSTCTPETEQGKHVFEIFGYSKLGIGINEYISSGTFSVGGHEWAILFFPDGYGSMRDDIYICIKHLSKDAKVQASWQMSLVDQTNGLPTLSQKRDMVWCQPGNIYPGSGFIYDRRVFEASTYLQDDHLTIECTVTVKRLCVSSTQFLNKIEAPSSNITEDLRMLIEAEETTDVTFSVGGETIGAHKILLAARSPVLRAELYGPMKESKEQHVTIEDMQPAVFRALLHFIYTDSLPDADQNGGESNSELIWHLLVAADRYAVDRLKLVCETILCKNLDVESVSTTLAFAYQHNCNRLKDICLDFITSSSVMDAVMATDGYKNLKTTCPNAFIDMLEKTRRFHKT</sequence>
<reference evidence="6" key="1">
    <citation type="submission" date="2024-06" db="EMBL/GenBank/DDBJ databases">
        <authorList>
            <person name="Ryan C."/>
        </authorList>
    </citation>
    <scope>NUCLEOTIDE SEQUENCE [LARGE SCALE GENOMIC DNA]</scope>
</reference>
<evidence type="ECO:0000256" key="1">
    <source>
        <dbReference type="ARBA" id="ARBA00004906"/>
    </source>
</evidence>
<proteinExistence type="inferred from homology"/>
<evidence type="ECO:0000259" key="4">
    <source>
        <dbReference type="PROSITE" id="PS50144"/>
    </source>
</evidence>
<organism evidence="5 6">
    <name type="scientific">Urochloa decumbens</name>
    <dbReference type="NCBI Taxonomy" id="240449"/>
    <lineage>
        <taxon>Eukaryota</taxon>
        <taxon>Viridiplantae</taxon>
        <taxon>Streptophyta</taxon>
        <taxon>Embryophyta</taxon>
        <taxon>Tracheophyta</taxon>
        <taxon>Spermatophyta</taxon>
        <taxon>Magnoliopsida</taxon>
        <taxon>Liliopsida</taxon>
        <taxon>Poales</taxon>
        <taxon>Poaceae</taxon>
        <taxon>PACMAD clade</taxon>
        <taxon>Panicoideae</taxon>
        <taxon>Panicodae</taxon>
        <taxon>Paniceae</taxon>
        <taxon>Melinidinae</taxon>
        <taxon>Urochloa</taxon>
    </lineage>
</organism>
<dbReference type="CDD" id="cd00121">
    <property type="entry name" value="MATH"/>
    <property type="match status" value="1"/>
</dbReference>
<dbReference type="Pfam" id="PF24570">
    <property type="entry name" value="BACK_BPM_SPOP"/>
    <property type="match status" value="1"/>
</dbReference>
<dbReference type="PROSITE" id="PS50097">
    <property type="entry name" value="BTB"/>
    <property type="match status" value="1"/>
</dbReference>
<accession>A0ABC9BTW1</accession>
<dbReference type="InterPro" id="IPR011333">
    <property type="entry name" value="SKP1/BTB/POZ_sf"/>
</dbReference>
<comment type="similarity">
    <text evidence="2">Belongs to the Tdpoz family.</text>
</comment>
<evidence type="ECO:0000313" key="6">
    <source>
        <dbReference type="Proteomes" id="UP001497457"/>
    </source>
</evidence>
<dbReference type="InterPro" id="IPR002083">
    <property type="entry name" value="MATH/TRAF_dom"/>
</dbReference>
<evidence type="ECO:0000313" key="5">
    <source>
        <dbReference type="EMBL" id="CAL5007480.1"/>
    </source>
</evidence>
<feature type="domain" description="MATH" evidence="4">
    <location>
        <begin position="16"/>
        <end position="140"/>
    </location>
</feature>
<dbReference type="Gene3D" id="1.25.40.420">
    <property type="match status" value="1"/>
</dbReference>
<dbReference type="InterPro" id="IPR056423">
    <property type="entry name" value="BACK_BPM_SPOP"/>
</dbReference>
<gene>
    <name evidence="5" type="ORF">URODEC1_LOCUS68524</name>
</gene>
<dbReference type="PANTHER" id="PTHR26379:SF482">
    <property type="entry name" value="BTB DOMAIN-CONTAINING PROTEIN"/>
    <property type="match status" value="1"/>
</dbReference>
<keyword evidence="6" id="KW-1185">Reference proteome</keyword>
<dbReference type="SUPFAM" id="SSF49599">
    <property type="entry name" value="TRAF domain-like"/>
    <property type="match status" value="1"/>
</dbReference>
<evidence type="ECO:0000256" key="2">
    <source>
        <dbReference type="ARBA" id="ARBA00010846"/>
    </source>
</evidence>
<dbReference type="Gene3D" id="2.60.210.10">
    <property type="entry name" value="Apoptosis, Tumor Necrosis Factor Receptor Associated Protein 2, Chain A"/>
    <property type="match status" value="1"/>
</dbReference>
<feature type="domain" description="BTB" evidence="3">
    <location>
        <begin position="177"/>
        <end position="244"/>
    </location>
</feature>
<dbReference type="InterPro" id="IPR000210">
    <property type="entry name" value="BTB/POZ_dom"/>
</dbReference>
<dbReference type="Pfam" id="PF22486">
    <property type="entry name" value="MATH_2"/>
    <property type="match status" value="1"/>
</dbReference>
<dbReference type="Proteomes" id="UP001497457">
    <property type="component" value="Chromosome 27b"/>
</dbReference>
<dbReference type="PANTHER" id="PTHR26379">
    <property type="entry name" value="BTB/POZ AND MATH DOMAIN-CONTAINING PROTEIN 1"/>
    <property type="match status" value="1"/>
</dbReference>
<dbReference type="CDD" id="cd18280">
    <property type="entry name" value="BTB_POZ_BPM_plant"/>
    <property type="match status" value="1"/>
</dbReference>
<dbReference type="PROSITE" id="PS50144">
    <property type="entry name" value="MATH"/>
    <property type="match status" value="1"/>
</dbReference>
<dbReference type="SMART" id="SM00225">
    <property type="entry name" value="BTB"/>
    <property type="match status" value="1"/>
</dbReference>
<comment type="pathway">
    <text evidence="1">Protein modification; protein ubiquitination.</text>
</comment>
<dbReference type="Pfam" id="PF00651">
    <property type="entry name" value="BTB"/>
    <property type="match status" value="1"/>
</dbReference>
<dbReference type="SUPFAM" id="SSF54695">
    <property type="entry name" value="POZ domain"/>
    <property type="match status" value="1"/>
</dbReference>
<dbReference type="Gene3D" id="3.30.710.10">
    <property type="entry name" value="Potassium Channel Kv1.1, Chain A"/>
    <property type="match status" value="1"/>
</dbReference>
<evidence type="ECO:0000259" key="3">
    <source>
        <dbReference type="PROSITE" id="PS50097"/>
    </source>
</evidence>
<protein>
    <submittedName>
        <fullName evidence="5">Uncharacterized protein</fullName>
    </submittedName>
</protein>
<dbReference type="InterPro" id="IPR008974">
    <property type="entry name" value="TRAF-like"/>
</dbReference>
<dbReference type="EMBL" id="OZ075137">
    <property type="protein sequence ID" value="CAL5007480.1"/>
    <property type="molecule type" value="Genomic_DNA"/>
</dbReference>
<dbReference type="AlphaFoldDB" id="A0ABC9BTW1"/>
<reference evidence="5 6" key="2">
    <citation type="submission" date="2024-10" db="EMBL/GenBank/DDBJ databases">
        <authorList>
            <person name="Ryan C."/>
        </authorList>
    </citation>
    <scope>NUCLEOTIDE SEQUENCE [LARGE SCALE GENOMIC DNA]</scope>
</reference>
<name>A0ABC9BTW1_9POAL</name>
<dbReference type="InterPro" id="IPR045005">
    <property type="entry name" value="BPM1-6"/>
</dbReference>